<feature type="region of interest" description="Disordered" evidence="1">
    <location>
        <begin position="317"/>
        <end position="345"/>
    </location>
</feature>
<feature type="compositionally biased region" description="Polar residues" evidence="1">
    <location>
        <begin position="272"/>
        <end position="282"/>
    </location>
</feature>
<sequence length="345" mass="38224">MLVIMIALVIGVPILIILISGFIIVVIYCCCQKNGTVEDELPKSLIENCRRAKPPPEEQGKYLPELFDASAFQFKGPLIIECPKLHILEHDLINAKPAGSNIKDHVRFDENLNVAYNIGENVEIIVKSYGQGTKTGSGEMIKENGADGNDGLNEQENDSRQSINENGEKDIAKQLKRQNTQSREEKSGIREMPDPKKESKPVSVRTQITQPSRYSESSTQTLRVNGEANIKSPKKQNGGTNMTNMRGRNSSIVHEADKRKNKPLRKRASNILPEQTAPSPTRSRIIKLTKEHHTASIKATNITSTVQTVKSHNWVAEEINPSISGSSGSQHKSGNTSERIRSEVN</sequence>
<proteinExistence type="predicted"/>
<dbReference type="AlphaFoldDB" id="A0A8J2Q1K7"/>
<keyword evidence="2" id="KW-1133">Transmembrane helix</keyword>
<feature type="compositionally biased region" description="Low complexity" evidence="1">
    <location>
        <begin position="322"/>
        <end position="334"/>
    </location>
</feature>
<evidence type="ECO:0000313" key="4">
    <source>
        <dbReference type="Proteomes" id="UP000746747"/>
    </source>
</evidence>
<feature type="region of interest" description="Disordered" evidence="1">
    <location>
        <begin position="136"/>
        <end position="283"/>
    </location>
</feature>
<gene>
    <name evidence="3" type="ORF">CJOHNSTONI_LOCUS6410</name>
</gene>
<dbReference type="Proteomes" id="UP000746747">
    <property type="component" value="Unassembled WGS sequence"/>
</dbReference>
<dbReference type="EMBL" id="CAKAEH010001458">
    <property type="protein sequence ID" value="CAG9536500.1"/>
    <property type="molecule type" value="Genomic_DNA"/>
</dbReference>
<feature type="transmembrane region" description="Helical" evidence="2">
    <location>
        <begin position="7"/>
        <end position="28"/>
    </location>
</feature>
<protein>
    <submittedName>
        <fullName evidence="3">Uncharacterized protein</fullName>
    </submittedName>
</protein>
<evidence type="ECO:0000256" key="1">
    <source>
        <dbReference type="SAM" id="MobiDB-lite"/>
    </source>
</evidence>
<evidence type="ECO:0000256" key="2">
    <source>
        <dbReference type="SAM" id="Phobius"/>
    </source>
</evidence>
<keyword evidence="2" id="KW-0472">Membrane</keyword>
<keyword evidence="4" id="KW-1185">Reference proteome</keyword>
<feature type="compositionally biased region" description="Basic and acidic residues" evidence="1">
    <location>
        <begin position="182"/>
        <end position="200"/>
    </location>
</feature>
<dbReference type="OrthoDB" id="5842775at2759"/>
<feature type="compositionally biased region" description="Polar residues" evidence="1">
    <location>
        <begin position="204"/>
        <end position="223"/>
    </location>
</feature>
<keyword evidence="2" id="KW-0812">Transmembrane</keyword>
<comment type="caution">
    <text evidence="3">The sequence shown here is derived from an EMBL/GenBank/DDBJ whole genome shotgun (WGS) entry which is preliminary data.</text>
</comment>
<evidence type="ECO:0000313" key="3">
    <source>
        <dbReference type="EMBL" id="CAG9536500.1"/>
    </source>
</evidence>
<reference evidence="3" key="1">
    <citation type="submission" date="2021-09" db="EMBL/GenBank/DDBJ databases">
        <authorList>
            <consortium name="Pathogen Informatics"/>
        </authorList>
    </citation>
    <scope>NUCLEOTIDE SEQUENCE</scope>
</reference>
<accession>A0A8J2Q1K7</accession>
<organism evidence="3 4">
    <name type="scientific">Cercopithifilaria johnstoni</name>
    <dbReference type="NCBI Taxonomy" id="2874296"/>
    <lineage>
        <taxon>Eukaryota</taxon>
        <taxon>Metazoa</taxon>
        <taxon>Ecdysozoa</taxon>
        <taxon>Nematoda</taxon>
        <taxon>Chromadorea</taxon>
        <taxon>Rhabditida</taxon>
        <taxon>Spirurina</taxon>
        <taxon>Spiruromorpha</taxon>
        <taxon>Filarioidea</taxon>
        <taxon>Onchocercidae</taxon>
        <taxon>Cercopithifilaria</taxon>
    </lineage>
</organism>
<feature type="compositionally biased region" description="Polar residues" evidence="1">
    <location>
        <begin position="235"/>
        <end position="252"/>
    </location>
</feature>
<feature type="compositionally biased region" description="Basic residues" evidence="1">
    <location>
        <begin position="259"/>
        <end position="268"/>
    </location>
</feature>
<name>A0A8J2Q1K7_9BILA</name>